<protein>
    <submittedName>
        <fullName evidence="1">Uncharacterized protein</fullName>
    </submittedName>
</protein>
<dbReference type="PANTHER" id="PTHR47481:SF22">
    <property type="entry name" value="RETROTRANSPOSON GAG DOMAIN-CONTAINING PROTEIN"/>
    <property type="match status" value="1"/>
</dbReference>
<proteinExistence type="predicted"/>
<name>A0ABD3K1F2_EUCGL</name>
<gene>
    <name evidence="1" type="ORF">ACJRO7_023312</name>
</gene>
<accession>A0ABD3K1F2</accession>
<comment type="caution">
    <text evidence="1">The sequence shown here is derived from an EMBL/GenBank/DDBJ whole genome shotgun (WGS) entry which is preliminary data.</text>
</comment>
<keyword evidence="2" id="KW-1185">Reference proteome</keyword>
<organism evidence="1 2">
    <name type="scientific">Eucalyptus globulus</name>
    <name type="common">Tasmanian blue gum</name>
    <dbReference type="NCBI Taxonomy" id="34317"/>
    <lineage>
        <taxon>Eukaryota</taxon>
        <taxon>Viridiplantae</taxon>
        <taxon>Streptophyta</taxon>
        <taxon>Embryophyta</taxon>
        <taxon>Tracheophyta</taxon>
        <taxon>Spermatophyta</taxon>
        <taxon>Magnoliopsida</taxon>
        <taxon>eudicotyledons</taxon>
        <taxon>Gunneridae</taxon>
        <taxon>Pentapetalae</taxon>
        <taxon>rosids</taxon>
        <taxon>malvids</taxon>
        <taxon>Myrtales</taxon>
        <taxon>Myrtaceae</taxon>
        <taxon>Myrtoideae</taxon>
        <taxon>Eucalypteae</taxon>
        <taxon>Eucalyptus</taxon>
    </lineage>
</organism>
<evidence type="ECO:0000313" key="2">
    <source>
        <dbReference type="Proteomes" id="UP001634007"/>
    </source>
</evidence>
<dbReference type="AlphaFoldDB" id="A0ABD3K1F2"/>
<evidence type="ECO:0000313" key="1">
    <source>
        <dbReference type="EMBL" id="KAL3733936.1"/>
    </source>
</evidence>
<dbReference type="PANTHER" id="PTHR47481">
    <property type="match status" value="1"/>
</dbReference>
<sequence length="100" mass="10628">MEAFVQKAKNIADQLSAAAHPIFDSQLVLSILGGLGSEHDAFVNTVTSRLDPLPLDDFLGLLYNQEIILQSHTTESLIQSSLIVNVAVKSSAALNPPSNG</sequence>
<dbReference type="Proteomes" id="UP001634007">
    <property type="component" value="Unassembled WGS sequence"/>
</dbReference>
<reference evidence="1 2" key="1">
    <citation type="submission" date="2024-11" db="EMBL/GenBank/DDBJ databases">
        <title>Chromosome-level genome assembly of Eucalyptus globulus Labill. provides insights into its genome evolution.</title>
        <authorList>
            <person name="Li X."/>
        </authorList>
    </citation>
    <scope>NUCLEOTIDE SEQUENCE [LARGE SCALE GENOMIC DNA]</scope>
    <source>
        <strain evidence="1">CL2024</strain>
        <tissue evidence="1">Fresh tender leaves</tissue>
    </source>
</reference>
<dbReference type="EMBL" id="JBJKBG010000006">
    <property type="protein sequence ID" value="KAL3733936.1"/>
    <property type="molecule type" value="Genomic_DNA"/>
</dbReference>